<feature type="region of interest" description="Disordered" evidence="6">
    <location>
        <begin position="14"/>
        <end position="55"/>
    </location>
</feature>
<dbReference type="PANTHER" id="PTHR43806:SF11">
    <property type="entry name" value="CEREVISIN-RELATED"/>
    <property type="match status" value="1"/>
</dbReference>
<evidence type="ECO:0000313" key="9">
    <source>
        <dbReference type="Proteomes" id="UP000433050"/>
    </source>
</evidence>
<dbReference type="PANTHER" id="PTHR43806">
    <property type="entry name" value="PEPTIDASE S8"/>
    <property type="match status" value="1"/>
</dbReference>
<dbReference type="InterPro" id="IPR036852">
    <property type="entry name" value="Peptidase_S8/S53_dom_sf"/>
</dbReference>
<keyword evidence="3 5" id="KW-0378">Hydrolase</keyword>
<protein>
    <recommendedName>
        <fullName evidence="7">Peptidase S8/S53 domain-containing protein</fullName>
    </recommendedName>
</protein>
<dbReference type="PROSITE" id="PS51892">
    <property type="entry name" value="SUBTILASE"/>
    <property type="match status" value="1"/>
</dbReference>
<keyword evidence="2 5" id="KW-0645">Protease</keyword>
<evidence type="ECO:0000256" key="3">
    <source>
        <dbReference type="ARBA" id="ARBA00022801"/>
    </source>
</evidence>
<keyword evidence="4 5" id="KW-0720">Serine protease</keyword>
<sequence length="780" mass="85720">MARYDHLELVRLPEQFERRKHGGGGPPPPRDRGQHTTKLREELDTATQEQRRRRKPEFVDPSLILRVQMTGALLEEEWERLGLTVLSSDADRTLVLFASSEDMRDFRARLDAYQGGPPPGQKHAPYVNFVSGIESIGSVEPRDRIGPRLREEGFADVEDFVAQTSYLVDIELWDLGERRLRERKLEDVIRYVEARGGDVFDRYVGPSISMFRARLTGELLRTLLTVEEIAAIDLPPAPDVTTAEALDMVMADAPPLNAVADDAPLIGIIDSGVNDHPFLADILVGSIGVPADLGTADVWGHGTRVAGVAVFGDLRAQLDAGALQRGARLCAAKVVNDQGGFDDRRLVPSQMREAIATLYQRFGCRVFVIALADRRRVFDGGKVGTWAATLDELARELDVVIVVSSGNRSPRGGNRLEQAVTEYPRYLLEDANRLFEPAGALNVITVGALAHGEGLDPDRADDVRVRAITRLHEPAPFSRIGPGPGGATKPDVVEIGGTLIFDAVVARVRGGEDVGSAGVLTLHHSYLDQLFTAGSGTSYAAPRVAFSAAQIMTRFPQASANLVRALIVGSAEIPPPASERLQLLGADATRAIVGHGLVDLERAAFSDNARVTLYAEDEIALDHFAVYRIPIPEAFQAGGNGERCIRVTLAFDPPVRHTRNDYAGVGMSFRLVRGCQPDLIFDHYRKRDKDDGPFPELAPRYNCNLVPGPQLREKGTVQCATVTFKRGVEEYGDSYYLVVRCESGWATHVDRQQFAIVVELLQKADVQLYERVRQRIRVQA</sequence>
<evidence type="ECO:0000256" key="1">
    <source>
        <dbReference type="ARBA" id="ARBA00011073"/>
    </source>
</evidence>
<feature type="compositionally biased region" description="Basic and acidic residues" evidence="6">
    <location>
        <begin position="29"/>
        <end position="43"/>
    </location>
</feature>
<dbReference type="EMBL" id="CACSAS010000039">
    <property type="protein sequence ID" value="CAA0129897.1"/>
    <property type="molecule type" value="Genomic_DNA"/>
</dbReference>
<proteinExistence type="inferred from homology"/>
<evidence type="ECO:0000256" key="4">
    <source>
        <dbReference type="ARBA" id="ARBA00022825"/>
    </source>
</evidence>
<dbReference type="InterPro" id="IPR000209">
    <property type="entry name" value="Peptidase_S8/S53_dom"/>
</dbReference>
<feature type="active site" description="Charge relay system" evidence="5">
    <location>
        <position position="538"/>
    </location>
</feature>
<dbReference type="GO" id="GO:0006508">
    <property type="term" value="P:proteolysis"/>
    <property type="evidence" value="ECO:0007669"/>
    <property type="project" value="UniProtKB-KW"/>
</dbReference>
<dbReference type="AlphaFoldDB" id="A0A5S9R4K8"/>
<dbReference type="Gene3D" id="3.40.50.200">
    <property type="entry name" value="Peptidase S8/S53 domain"/>
    <property type="match status" value="1"/>
</dbReference>
<accession>A0A5S9R4K8</accession>
<dbReference type="GO" id="GO:0004252">
    <property type="term" value="F:serine-type endopeptidase activity"/>
    <property type="evidence" value="ECO:0007669"/>
    <property type="project" value="UniProtKB-UniRule"/>
</dbReference>
<evidence type="ECO:0000259" key="7">
    <source>
        <dbReference type="Pfam" id="PF00082"/>
    </source>
</evidence>
<evidence type="ECO:0000256" key="6">
    <source>
        <dbReference type="SAM" id="MobiDB-lite"/>
    </source>
</evidence>
<evidence type="ECO:0000313" key="8">
    <source>
        <dbReference type="EMBL" id="CAA0129897.1"/>
    </source>
</evidence>
<dbReference type="CDD" id="cd04847">
    <property type="entry name" value="Peptidases_S8_Subtilisin_like_2"/>
    <property type="match status" value="1"/>
</dbReference>
<evidence type="ECO:0000256" key="5">
    <source>
        <dbReference type="PROSITE-ProRule" id="PRU01240"/>
    </source>
</evidence>
<feature type="active site" description="Charge relay system" evidence="5">
    <location>
        <position position="270"/>
    </location>
</feature>
<dbReference type="SUPFAM" id="SSF52743">
    <property type="entry name" value="Subtilisin-like"/>
    <property type="match status" value="1"/>
</dbReference>
<name>A0A5S9R4K8_9HYPH</name>
<dbReference type="Proteomes" id="UP000433050">
    <property type="component" value="Unassembled WGS sequence"/>
</dbReference>
<reference evidence="8 9" key="1">
    <citation type="submission" date="2019-12" db="EMBL/GenBank/DDBJ databases">
        <authorList>
            <person name="Reyes-Prieto M."/>
        </authorList>
    </citation>
    <scope>NUCLEOTIDE SEQUENCE [LARGE SCALE GENOMIC DNA]</scope>
    <source>
        <strain evidence="8">HF14-78462</strain>
    </source>
</reference>
<organism evidence="8 9">
    <name type="scientific">Starkeya nomas</name>
    <dbReference type="NCBI Taxonomy" id="2666134"/>
    <lineage>
        <taxon>Bacteria</taxon>
        <taxon>Pseudomonadati</taxon>
        <taxon>Pseudomonadota</taxon>
        <taxon>Alphaproteobacteria</taxon>
        <taxon>Hyphomicrobiales</taxon>
        <taxon>Xanthobacteraceae</taxon>
        <taxon>Starkeya</taxon>
    </lineage>
</organism>
<dbReference type="Pfam" id="PF00082">
    <property type="entry name" value="Peptidase_S8"/>
    <property type="match status" value="1"/>
</dbReference>
<dbReference type="InterPro" id="IPR050131">
    <property type="entry name" value="Peptidase_S8_subtilisin-like"/>
</dbReference>
<dbReference type="InterPro" id="IPR034074">
    <property type="entry name" value="Y4bN_pept_dom"/>
</dbReference>
<keyword evidence="9" id="KW-1185">Reference proteome</keyword>
<dbReference type="RefSeq" id="WP_159602510.1">
    <property type="nucleotide sequence ID" value="NZ_CACSAS010000039.1"/>
</dbReference>
<gene>
    <name evidence="8" type="ORF">STARVERO_04567</name>
</gene>
<comment type="similarity">
    <text evidence="1 5">Belongs to the peptidase S8 family.</text>
</comment>
<feature type="active site" description="Charge relay system" evidence="5">
    <location>
        <position position="301"/>
    </location>
</feature>
<feature type="domain" description="Peptidase S8/S53" evidence="7">
    <location>
        <begin position="263"/>
        <end position="579"/>
    </location>
</feature>
<evidence type="ECO:0000256" key="2">
    <source>
        <dbReference type="ARBA" id="ARBA00022670"/>
    </source>
</evidence>